<accession>A0A5C6CXV8</accession>
<keyword evidence="4" id="KW-1185">Reference proteome</keyword>
<dbReference type="Proteomes" id="UP000318437">
    <property type="component" value="Unassembled WGS sequence"/>
</dbReference>
<protein>
    <submittedName>
        <fullName evidence="3">Uncharacterized protein</fullName>
    </submittedName>
</protein>
<dbReference type="OrthoDB" id="279944at2"/>
<comment type="caution">
    <text evidence="3">The sequence shown here is derived from an EMBL/GenBank/DDBJ whole genome shotgun (WGS) entry which is preliminary data.</text>
</comment>
<dbReference type="AlphaFoldDB" id="A0A5C6CXV8"/>
<dbReference type="RefSeq" id="WP_146449634.1">
    <property type="nucleotide sequence ID" value="NZ_SJPS01000002.1"/>
</dbReference>
<feature type="region of interest" description="Disordered" evidence="2">
    <location>
        <begin position="66"/>
        <end position="91"/>
    </location>
</feature>
<evidence type="ECO:0000313" key="3">
    <source>
        <dbReference type="EMBL" id="TWU28311.1"/>
    </source>
</evidence>
<dbReference type="EMBL" id="SJPS01000002">
    <property type="protein sequence ID" value="TWU28311.1"/>
    <property type="molecule type" value="Genomic_DNA"/>
</dbReference>
<gene>
    <name evidence="3" type="ORF">Pla144_15980</name>
</gene>
<proteinExistence type="predicted"/>
<feature type="coiled-coil region" evidence="1">
    <location>
        <begin position="2"/>
        <end position="29"/>
    </location>
</feature>
<keyword evidence="1" id="KW-0175">Coiled coil</keyword>
<name>A0A5C6CXV8_9BACT</name>
<reference evidence="3 4" key="1">
    <citation type="submission" date="2019-02" db="EMBL/GenBank/DDBJ databases">
        <title>Deep-cultivation of Planctomycetes and their phenomic and genomic characterization uncovers novel biology.</title>
        <authorList>
            <person name="Wiegand S."/>
            <person name="Jogler M."/>
            <person name="Boedeker C."/>
            <person name="Pinto D."/>
            <person name="Vollmers J."/>
            <person name="Rivas-Marin E."/>
            <person name="Kohn T."/>
            <person name="Peeters S.H."/>
            <person name="Heuer A."/>
            <person name="Rast P."/>
            <person name="Oberbeckmann S."/>
            <person name="Bunk B."/>
            <person name="Jeske O."/>
            <person name="Meyerdierks A."/>
            <person name="Storesund J.E."/>
            <person name="Kallscheuer N."/>
            <person name="Luecker S."/>
            <person name="Lage O.M."/>
            <person name="Pohl T."/>
            <person name="Merkel B.J."/>
            <person name="Hornburger P."/>
            <person name="Mueller R.-W."/>
            <person name="Bruemmer F."/>
            <person name="Labrenz M."/>
            <person name="Spormann A.M."/>
            <person name="Op Den Camp H."/>
            <person name="Overmann J."/>
            <person name="Amann R."/>
            <person name="Jetten M.S.M."/>
            <person name="Mascher T."/>
            <person name="Medema M.H."/>
            <person name="Devos D.P."/>
            <person name="Kaster A.-K."/>
            <person name="Ovreas L."/>
            <person name="Rohde M."/>
            <person name="Galperin M.Y."/>
            <person name="Jogler C."/>
        </authorList>
    </citation>
    <scope>NUCLEOTIDE SEQUENCE [LARGE SCALE GENOMIC DNA]</scope>
    <source>
        <strain evidence="3 4">Pla144</strain>
    </source>
</reference>
<sequence length="109" mass="12232">MSADNQNSLENTQQLLDEAEALIWGLLDENIDAASTERLEKLLAHNEVRQRYVQCVELHSDLQHLFNDKQEKQQETPPKSPVLGSLSDSFPPIAFPIQPGLNSLPPLSE</sequence>
<evidence type="ECO:0000256" key="2">
    <source>
        <dbReference type="SAM" id="MobiDB-lite"/>
    </source>
</evidence>
<organism evidence="3 4">
    <name type="scientific">Bythopirellula polymerisocia</name>
    <dbReference type="NCBI Taxonomy" id="2528003"/>
    <lineage>
        <taxon>Bacteria</taxon>
        <taxon>Pseudomonadati</taxon>
        <taxon>Planctomycetota</taxon>
        <taxon>Planctomycetia</taxon>
        <taxon>Pirellulales</taxon>
        <taxon>Lacipirellulaceae</taxon>
        <taxon>Bythopirellula</taxon>
    </lineage>
</organism>
<evidence type="ECO:0000313" key="4">
    <source>
        <dbReference type="Proteomes" id="UP000318437"/>
    </source>
</evidence>
<evidence type="ECO:0000256" key="1">
    <source>
        <dbReference type="SAM" id="Coils"/>
    </source>
</evidence>